<accession>X1V008</accession>
<feature type="non-terminal residue" evidence="2">
    <location>
        <position position="1"/>
    </location>
</feature>
<dbReference type="AlphaFoldDB" id="X1V008"/>
<proteinExistence type="predicted"/>
<evidence type="ECO:0008006" key="3">
    <source>
        <dbReference type="Google" id="ProtNLM"/>
    </source>
</evidence>
<name>X1V008_9ZZZZ</name>
<reference evidence="2" key="1">
    <citation type="journal article" date="2014" name="Front. Microbiol.">
        <title>High frequency of phylogenetically diverse reductive dehalogenase-homologous genes in deep subseafloor sedimentary metagenomes.</title>
        <authorList>
            <person name="Kawai M."/>
            <person name="Futagami T."/>
            <person name="Toyoda A."/>
            <person name="Takaki Y."/>
            <person name="Nishi S."/>
            <person name="Hori S."/>
            <person name="Arai W."/>
            <person name="Tsubouchi T."/>
            <person name="Morono Y."/>
            <person name="Uchiyama I."/>
            <person name="Ito T."/>
            <person name="Fujiyama A."/>
            <person name="Inagaki F."/>
            <person name="Takami H."/>
        </authorList>
    </citation>
    <scope>NUCLEOTIDE SEQUENCE</scope>
    <source>
        <strain evidence="2">Expedition CK06-06</strain>
    </source>
</reference>
<keyword evidence="1" id="KW-0472">Membrane</keyword>
<sequence length="100" mass="11312">TDHNVQVHMFICVLGYLLATIAWRRVRLSTQFKITLDTLLDTLGNIRLAAILEESKTPGAVKAIYKLEEMSAMENTLMEVLEIKDLHNNRPKVNGVGVYN</sequence>
<dbReference type="EMBL" id="BARW01033037">
    <property type="protein sequence ID" value="GAJ05481.1"/>
    <property type="molecule type" value="Genomic_DNA"/>
</dbReference>
<comment type="caution">
    <text evidence="2">The sequence shown here is derived from an EMBL/GenBank/DDBJ whole genome shotgun (WGS) entry which is preliminary data.</text>
</comment>
<feature type="transmembrane region" description="Helical" evidence="1">
    <location>
        <begin position="6"/>
        <end position="23"/>
    </location>
</feature>
<evidence type="ECO:0000256" key="1">
    <source>
        <dbReference type="SAM" id="Phobius"/>
    </source>
</evidence>
<evidence type="ECO:0000313" key="2">
    <source>
        <dbReference type="EMBL" id="GAJ05481.1"/>
    </source>
</evidence>
<keyword evidence="1" id="KW-0812">Transmembrane</keyword>
<protein>
    <recommendedName>
        <fullName evidence="3">Transposase IS4-like domain-containing protein</fullName>
    </recommendedName>
</protein>
<organism evidence="2">
    <name type="scientific">marine sediment metagenome</name>
    <dbReference type="NCBI Taxonomy" id="412755"/>
    <lineage>
        <taxon>unclassified sequences</taxon>
        <taxon>metagenomes</taxon>
        <taxon>ecological metagenomes</taxon>
    </lineage>
</organism>
<gene>
    <name evidence="2" type="ORF">S12H4_52137</name>
</gene>
<keyword evidence="1" id="KW-1133">Transmembrane helix</keyword>